<dbReference type="Proteomes" id="UP000716291">
    <property type="component" value="Unassembled WGS sequence"/>
</dbReference>
<reference evidence="2" key="1">
    <citation type="journal article" date="2020" name="Microb. Genom.">
        <title>Genetic diversity of clinical and environmental Mucorales isolates obtained from an investigation of mucormycosis cases among solid organ transplant recipients.</title>
        <authorList>
            <person name="Nguyen M.H."/>
            <person name="Kaul D."/>
            <person name="Muto C."/>
            <person name="Cheng S.J."/>
            <person name="Richter R.A."/>
            <person name="Bruno V.M."/>
            <person name="Liu G."/>
            <person name="Beyhan S."/>
            <person name="Sundermann A.J."/>
            <person name="Mounaud S."/>
            <person name="Pasculle A.W."/>
            <person name="Nierman W.C."/>
            <person name="Driscoll E."/>
            <person name="Cumbie R."/>
            <person name="Clancy C.J."/>
            <person name="Dupont C.L."/>
        </authorList>
    </citation>
    <scope>NUCLEOTIDE SEQUENCE</scope>
    <source>
        <strain evidence="2">GL11</strain>
    </source>
</reference>
<proteinExistence type="predicted"/>
<accession>A0A9P6X0H7</accession>
<dbReference type="Pfam" id="PF00078">
    <property type="entry name" value="RVT_1"/>
    <property type="match status" value="1"/>
</dbReference>
<dbReference type="CDD" id="cd01650">
    <property type="entry name" value="RT_nLTR_like"/>
    <property type="match status" value="1"/>
</dbReference>
<comment type="caution">
    <text evidence="2">The sequence shown here is derived from an EMBL/GenBank/DDBJ whole genome shotgun (WGS) entry which is preliminary data.</text>
</comment>
<evidence type="ECO:0000259" key="1">
    <source>
        <dbReference type="PROSITE" id="PS50878"/>
    </source>
</evidence>
<evidence type="ECO:0000313" key="2">
    <source>
        <dbReference type="EMBL" id="KAG1302328.1"/>
    </source>
</evidence>
<sequence>MVPVNSLLFADDVAVTGSAKSVKEMLKLCEEHSLSLGYRWNPLKCAVLNHPTSSSSSSGSTQLSLYGTSLPLVDKFVYLGMPFVKTGLSAASVLPLRSPGVLQLMGIINKIGVNRQGFSLLLCARIYATFVRPKFEYGLAISKFTTAQVKEIDRLQDRCLRIMVGGHATSSTLVIKHMTTLPSMHHRIDVLTTRFCIRARSLPASCLLSLLSTTLPVSRIQVHLQKNSLFLALPSPLPSSDARLKTFFRQYRERQVISLVTSTTQVLLRACRPALVVDPILYVPATRAERSLLVRWRLGWLPGKPEDCPCGRDRRSRRHFLECDLIPSFLWSDLPRCPPGSYPIDFALSSLPLGRSARCPPWWSSLLLMLWHIQRLCRPDRYYAIDSSPGASCTDLSFLLSWFFTLCWQWSYVPSLWRHAQVYPIFKKGDSSLPSNYRPISLTSVFRKLLELSLSPWLSSVSPPLDLAQGGFRPRRSALDQALCLHELIQSYYRRSHRFPVVAFLDIKSAYDTVDRRVIWDALSRSGASSPFLSLLVHLFDDVSVSVLVSNHSSAAFSPVTGVLQGSVLSPHLYSVYINTLPALLRQVAATATHLVPSSGSADAGMVPVNSLLFADDVAVIGSAKSVKEMLKLCEQHSLSLGYRWNPTKCAVLNHPPSSSSSSSLPSSSDRLQLYDTPLPMVDEFVYLGVPFVKSGLSAPSLVSLRSPGVIKVMAILNKIGVNRQGFSLLLCSHIYATFVRPKFEYGLAISRLTATDLKSIEGLQDRCLRLLVGGHRTSSTTIIKHITTLPSMRHRVDVLTTRYCLRARSLPASCLLPLLSTTLPVSRIKIHLEKNPLFLALPSPPPSSDARLKTFFRQYRERQVISLVTSTTQVLLRACRPALVVDPILYVPATRAERSLLVRWRLGWLPGKPEDCPCGRDRRSRRHFLECDLIPSFLWSDLPRCPPGSYPIDFALSSLPLGRSARCPPWWSSLLLMLWHIQRLCRPNSFYAIDSSPGASWYSSSSRSPD</sequence>
<dbReference type="EMBL" id="JAANQT010002494">
    <property type="protein sequence ID" value="KAG1302328.1"/>
    <property type="molecule type" value="Genomic_DNA"/>
</dbReference>
<dbReference type="PROSITE" id="PS50878">
    <property type="entry name" value="RT_POL"/>
    <property type="match status" value="1"/>
</dbReference>
<gene>
    <name evidence="2" type="ORF">G6F64_011022</name>
</gene>
<keyword evidence="3" id="KW-1185">Reference proteome</keyword>
<organism evidence="2 3">
    <name type="scientific">Rhizopus oryzae</name>
    <name type="common">Mucormycosis agent</name>
    <name type="synonym">Rhizopus arrhizus var. delemar</name>
    <dbReference type="NCBI Taxonomy" id="64495"/>
    <lineage>
        <taxon>Eukaryota</taxon>
        <taxon>Fungi</taxon>
        <taxon>Fungi incertae sedis</taxon>
        <taxon>Mucoromycota</taxon>
        <taxon>Mucoromycotina</taxon>
        <taxon>Mucoromycetes</taxon>
        <taxon>Mucorales</taxon>
        <taxon>Mucorineae</taxon>
        <taxon>Rhizopodaceae</taxon>
        <taxon>Rhizopus</taxon>
    </lineage>
</organism>
<dbReference type="PANTHER" id="PTHR19446">
    <property type="entry name" value="REVERSE TRANSCRIPTASES"/>
    <property type="match status" value="1"/>
</dbReference>
<feature type="domain" description="Reverse transcriptase" evidence="1">
    <location>
        <begin position="406"/>
        <end position="692"/>
    </location>
</feature>
<dbReference type="InterPro" id="IPR000477">
    <property type="entry name" value="RT_dom"/>
</dbReference>
<name>A0A9P6X0H7_RHIOR</name>
<protein>
    <recommendedName>
        <fullName evidence="1">Reverse transcriptase domain-containing protein</fullName>
    </recommendedName>
</protein>
<evidence type="ECO:0000313" key="3">
    <source>
        <dbReference type="Proteomes" id="UP000716291"/>
    </source>
</evidence>
<dbReference type="AlphaFoldDB" id="A0A9P6X0H7"/>